<dbReference type="InterPro" id="IPR000644">
    <property type="entry name" value="CBS_dom"/>
</dbReference>
<dbReference type="PANTHER" id="PTHR43773:SF1">
    <property type="entry name" value="MAGNESIUM TRANSPORTER MGTE"/>
    <property type="match status" value="1"/>
</dbReference>
<dbReference type="Gene3D" id="3.10.580.10">
    <property type="entry name" value="CBS-domain"/>
    <property type="match status" value="1"/>
</dbReference>
<comment type="similarity">
    <text evidence="2 9">Belongs to the SLC41A transporter family.</text>
</comment>
<comment type="subcellular location">
    <subcellularLocation>
        <location evidence="9">Cell membrane</location>
        <topology evidence="9">Multi-pass membrane protein</topology>
    </subcellularLocation>
    <subcellularLocation>
        <location evidence="1">Membrane</location>
        <topology evidence="1">Multi-pass membrane protein</topology>
    </subcellularLocation>
</comment>
<keyword evidence="4 9" id="KW-0812">Transmembrane</keyword>
<dbReference type="PROSITE" id="PS51371">
    <property type="entry name" value="CBS"/>
    <property type="match status" value="1"/>
</dbReference>
<feature type="transmembrane region" description="Helical" evidence="9">
    <location>
        <begin position="333"/>
        <end position="354"/>
    </location>
</feature>
<keyword evidence="5 9" id="KW-0460">Magnesium</keyword>
<dbReference type="Pfam" id="PF00571">
    <property type="entry name" value="CBS"/>
    <property type="match status" value="1"/>
</dbReference>
<dbReference type="PANTHER" id="PTHR43773">
    <property type="entry name" value="MAGNESIUM TRANSPORTER MGTE"/>
    <property type="match status" value="1"/>
</dbReference>
<evidence type="ECO:0000313" key="12">
    <source>
        <dbReference type="EMBL" id="MCZ4282975.1"/>
    </source>
</evidence>
<keyword evidence="9" id="KW-0479">Metal-binding</keyword>
<dbReference type="SUPFAM" id="SSF158791">
    <property type="entry name" value="MgtE N-terminal domain-like"/>
    <property type="match status" value="1"/>
</dbReference>
<dbReference type="InterPro" id="IPR036739">
    <property type="entry name" value="SLC41_membr_dom_sf"/>
</dbReference>
<evidence type="ECO:0000256" key="3">
    <source>
        <dbReference type="ARBA" id="ARBA00022448"/>
    </source>
</evidence>
<feature type="domain" description="CBS" evidence="11">
    <location>
        <begin position="220"/>
        <end position="278"/>
    </location>
</feature>
<feature type="transmembrane region" description="Helical" evidence="9">
    <location>
        <begin position="440"/>
        <end position="463"/>
    </location>
</feature>
<dbReference type="InterPro" id="IPR006667">
    <property type="entry name" value="SLC41_membr_dom"/>
</dbReference>
<evidence type="ECO:0000256" key="5">
    <source>
        <dbReference type="ARBA" id="ARBA00022842"/>
    </source>
</evidence>
<comment type="function">
    <text evidence="9">Acts as a magnesium transporter.</text>
</comment>
<keyword evidence="7 9" id="KW-0472">Membrane</keyword>
<keyword evidence="8" id="KW-0129">CBS domain</keyword>
<dbReference type="SMART" id="SM00116">
    <property type="entry name" value="CBS"/>
    <property type="match status" value="2"/>
</dbReference>
<dbReference type="Pfam" id="PF01769">
    <property type="entry name" value="MgtE"/>
    <property type="match status" value="1"/>
</dbReference>
<protein>
    <recommendedName>
        <fullName evidence="9">Magnesium transporter MgtE</fullName>
    </recommendedName>
</protein>
<evidence type="ECO:0000256" key="9">
    <source>
        <dbReference type="RuleBase" id="RU362011"/>
    </source>
</evidence>
<dbReference type="SMART" id="SM00924">
    <property type="entry name" value="MgtE_N"/>
    <property type="match status" value="1"/>
</dbReference>
<keyword evidence="13" id="KW-1185">Reference proteome</keyword>
<evidence type="ECO:0000259" key="11">
    <source>
        <dbReference type="PROSITE" id="PS51371"/>
    </source>
</evidence>
<dbReference type="CDD" id="cd04606">
    <property type="entry name" value="CBS_pair_Mg_transporter"/>
    <property type="match status" value="1"/>
</dbReference>
<dbReference type="InterPro" id="IPR038076">
    <property type="entry name" value="MgtE_N_sf"/>
</dbReference>
<feature type="transmembrane region" description="Helical" evidence="9">
    <location>
        <begin position="301"/>
        <end position="321"/>
    </location>
</feature>
<evidence type="ECO:0000256" key="8">
    <source>
        <dbReference type="PROSITE-ProRule" id="PRU00703"/>
    </source>
</evidence>
<dbReference type="InterPro" id="IPR006668">
    <property type="entry name" value="Mg_transptr_MgtE_intracell_dom"/>
</dbReference>
<dbReference type="SUPFAM" id="SSF161093">
    <property type="entry name" value="MgtE membrane domain-like"/>
    <property type="match status" value="1"/>
</dbReference>
<keyword evidence="6 9" id="KW-1133">Transmembrane helix</keyword>
<evidence type="ECO:0000256" key="4">
    <source>
        <dbReference type="ARBA" id="ARBA00022692"/>
    </source>
</evidence>
<reference evidence="12" key="1">
    <citation type="submission" date="2022-12" db="EMBL/GenBank/DDBJ databases">
        <title>Bacterial isolates from different developmental stages of Nematostella vectensis.</title>
        <authorList>
            <person name="Fraune S."/>
        </authorList>
    </citation>
    <scope>NUCLEOTIDE SEQUENCE</scope>
    <source>
        <strain evidence="12">G21630-S1</strain>
    </source>
</reference>
<dbReference type="Pfam" id="PF03448">
    <property type="entry name" value="MgtE_N"/>
    <property type="match status" value="1"/>
</dbReference>
<feature type="region of interest" description="Disordered" evidence="10">
    <location>
        <begin position="1"/>
        <end position="21"/>
    </location>
</feature>
<evidence type="ECO:0000256" key="10">
    <source>
        <dbReference type="SAM" id="MobiDB-lite"/>
    </source>
</evidence>
<feature type="transmembrane region" description="Helical" evidence="9">
    <location>
        <begin position="375"/>
        <end position="397"/>
    </location>
</feature>
<dbReference type="NCBIfam" id="TIGR00400">
    <property type="entry name" value="mgtE"/>
    <property type="match status" value="1"/>
</dbReference>
<dbReference type="Gene3D" id="1.10.357.20">
    <property type="entry name" value="SLC41 divalent cation transporters, integral membrane domain"/>
    <property type="match status" value="1"/>
</dbReference>
<dbReference type="SUPFAM" id="SSF54631">
    <property type="entry name" value="CBS-domain pair"/>
    <property type="match status" value="1"/>
</dbReference>
<evidence type="ECO:0000256" key="6">
    <source>
        <dbReference type="ARBA" id="ARBA00022989"/>
    </source>
</evidence>
<name>A0ABT4LQ02_9PROT</name>
<organism evidence="12 13">
    <name type="scientific">Kiloniella laminariae</name>
    <dbReference type="NCBI Taxonomy" id="454162"/>
    <lineage>
        <taxon>Bacteria</taxon>
        <taxon>Pseudomonadati</taxon>
        <taxon>Pseudomonadota</taxon>
        <taxon>Alphaproteobacteria</taxon>
        <taxon>Rhodospirillales</taxon>
        <taxon>Kiloniellaceae</taxon>
        <taxon>Kiloniella</taxon>
    </lineage>
</organism>
<keyword evidence="9" id="KW-1003">Cell membrane</keyword>
<evidence type="ECO:0000256" key="2">
    <source>
        <dbReference type="ARBA" id="ARBA00009749"/>
    </source>
</evidence>
<dbReference type="InterPro" id="IPR006669">
    <property type="entry name" value="MgtE_transporter"/>
</dbReference>
<evidence type="ECO:0000256" key="7">
    <source>
        <dbReference type="ARBA" id="ARBA00023136"/>
    </source>
</evidence>
<dbReference type="Proteomes" id="UP001069802">
    <property type="component" value="Unassembled WGS sequence"/>
</dbReference>
<dbReference type="RefSeq" id="WP_269425117.1">
    <property type="nucleotide sequence ID" value="NZ_JAPWGY010000014.1"/>
</dbReference>
<keyword evidence="3 9" id="KW-0813">Transport</keyword>
<evidence type="ECO:0000313" key="13">
    <source>
        <dbReference type="Proteomes" id="UP001069802"/>
    </source>
</evidence>
<comment type="caution">
    <text evidence="12">The sequence shown here is derived from an EMBL/GenBank/DDBJ whole genome shotgun (WGS) entry which is preliminary data.</text>
</comment>
<gene>
    <name evidence="12" type="primary">mgtE</name>
    <name evidence="12" type="ORF">O4H49_19485</name>
</gene>
<dbReference type="EMBL" id="JAPWGY010000014">
    <property type="protein sequence ID" value="MCZ4282975.1"/>
    <property type="molecule type" value="Genomic_DNA"/>
</dbReference>
<feature type="transmembrane region" description="Helical" evidence="9">
    <location>
        <begin position="403"/>
        <end position="428"/>
    </location>
</feature>
<dbReference type="Gene3D" id="1.25.60.10">
    <property type="entry name" value="MgtE N-terminal domain-like"/>
    <property type="match status" value="1"/>
</dbReference>
<evidence type="ECO:0000256" key="1">
    <source>
        <dbReference type="ARBA" id="ARBA00004141"/>
    </source>
</evidence>
<proteinExistence type="inferred from homology"/>
<sequence length="464" mass="51025">MSEDLKDENQTQNPPEDEGYGFSADLFHAVEDALEESRVAEVEDLVEGLHEADTADLLESLGREERQLLMEIMGAGFDPEILPYLDETVREEIVEWLGPAGFAKLVQALDSDDAVELVQELDEDMRIRILAALPQAYRRVIEESLSYPEDSAGRLMQREIVAVPSVWTVGETIDYMRVTDSLPDDFYDIYIVDPRHHPVGFIPASRMMRSVRSVRLDQIMEEDMRVIPLDLDQEDVAHMFRQYDLISAPVVEKSGRLVGVITIDDVVDVIDEEAGDDLMKMGGVNEADFYDDVADTTKSRFTWLAVNLVTAVLASAVIGLFDATIEKVVALAVLMPIVASMGGNAGTQTLTVAVRSLAMKNLSEINASRFISKELIIGFINGGLFALLTGTVAWLWFGQPDLALVIAAAMIINMVVAGLCGALIPLGLEHFKVDPAVASSVFLTTVTDIIGFFAFLGLATFFLL</sequence>
<dbReference type="InterPro" id="IPR046342">
    <property type="entry name" value="CBS_dom_sf"/>
</dbReference>
<accession>A0ABT4LQ02</accession>
<comment type="subunit">
    <text evidence="9">Homodimer.</text>
</comment>